<sequence>MSVFFGGTVFGRLVSSRLLARFDGRNMLMAVILLGGVAILGLWASALPPSPSPRWRWPACAWAISSRC</sequence>
<evidence type="ECO:0000256" key="1">
    <source>
        <dbReference type="SAM" id="Phobius"/>
    </source>
</evidence>
<dbReference type="AlphaFoldDB" id="A0A3S4LG68"/>
<evidence type="ECO:0000313" key="2">
    <source>
        <dbReference type="EMBL" id="VEB41509.1"/>
    </source>
</evidence>
<gene>
    <name evidence="2" type="ORF">NCTC9695_01942</name>
</gene>
<dbReference type="InterPro" id="IPR036259">
    <property type="entry name" value="MFS_trans_sf"/>
</dbReference>
<protein>
    <submittedName>
        <fullName evidence="2">Uncharacterized protein</fullName>
    </submittedName>
</protein>
<dbReference type="Proteomes" id="UP000275777">
    <property type="component" value="Chromosome"/>
</dbReference>
<proteinExistence type="predicted"/>
<dbReference type="SUPFAM" id="SSF103473">
    <property type="entry name" value="MFS general substrate transporter"/>
    <property type="match status" value="1"/>
</dbReference>
<keyword evidence="1" id="KW-0472">Membrane</keyword>
<organism evidence="2 3">
    <name type="scientific">Chromobacterium violaceum</name>
    <dbReference type="NCBI Taxonomy" id="536"/>
    <lineage>
        <taxon>Bacteria</taxon>
        <taxon>Pseudomonadati</taxon>
        <taxon>Pseudomonadota</taxon>
        <taxon>Betaproteobacteria</taxon>
        <taxon>Neisseriales</taxon>
        <taxon>Chromobacteriaceae</taxon>
        <taxon>Chromobacterium</taxon>
    </lineage>
</organism>
<name>A0A3S4LG68_CHRVL</name>
<dbReference type="EMBL" id="LR134182">
    <property type="protein sequence ID" value="VEB41509.1"/>
    <property type="molecule type" value="Genomic_DNA"/>
</dbReference>
<feature type="transmembrane region" description="Helical" evidence="1">
    <location>
        <begin position="27"/>
        <end position="46"/>
    </location>
</feature>
<keyword evidence="1" id="KW-1133">Transmembrane helix</keyword>
<accession>A0A3S4LG68</accession>
<reference evidence="2 3" key="1">
    <citation type="submission" date="2018-12" db="EMBL/GenBank/DDBJ databases">
        <authorList>
            <consortium name="Pathogen Informatics"/>
        </authorList>
    </citation>
    <scope>NUCLEOTIDE SEQUENCE [LARGE SCALE GENOMIC DNA]</scope>
    <source>
        <strain evidence="2 3">NCTC9695</strain>
    </source>
</reference>
<evidence type="ECO:0000313" key="3">
    <source>
        <dbReference type="Proteomes" id="UP000275777"/>
    </source>
</evidence>
<keyword evidence="1" id="KW-0812">Transmembrane</keyword>